<protein>
    <submittedName>
        <fullName evidence="1">Serine/threonine protein kinase</fullName>
    </submittedName>
</protein>
<proteinExistence type="predicted"/>
<reference evidence="1" key="1">
    <citation type="submission" date="2022-07" db="EMBL/GenBank/DDBJ databases">
        <title>Phylogenomic reconstructions and comparative analyses of Kickxellomycotina fungi.</title>
        <authorList>
            <person name="Reynolds N.K."/>
            <person name="Stajich J.E."/>
            <person name="Barry K."/>
            <person name="Grigoriev I.V."/>
            <person name="Crous P."/>
            <person name="Smith M.E."/>
        </authorList>
    </citation>
    <scope>NUCLEOTIDE SEQUENCE</scope>
    <source>
        <strain evidence="1">CBS 190363</strain>
    </source>
</reference>
<dbReference type="Proteomes" id="UP001139981">
    <property type="component" value="Unassembled WGS sequence"/>
</dbReference>
<evidence type="ECO:0000313" key="2">
    <source>
        <dbReference type="Proteomes" id="UP001139981"/>
    </source>
</evidence>
<keyword evidence="1" id="KW-0418">Kinase</keyword>
<keyword evidence="2" id="KW-1185">Reference proteome</keyword>
<comment type="caution">
    <text evidence="1">The sequence shown here is derived from an EMBL/GenBank/DDBJ whole genome shotgun (WGS) entry which is preliminary data.</text>
</comment>
<gene>
    <name evidence="1" type="primary">HRK1_1</name>
    <name evidence="1" type="ORF">IWW38_002681</name>
</gene>
<accession>A0ACC1M3E4</accession>
<dbReference type="EMBL" id="JANBVB010000454">
    <property type="protein sequence ID" value="KAJ2894100.1"/>
    <property type="molecule type" value="Genomic_DNA"/>
</dbReference>
<keyword evidence="1" id="KW-0723">Serine/threonine-protein kinase</keyword>
<name>A0ACC1M3E4_9FUNG</name>
<sequence length="806" mass="88353">MGIISGHHHHHGEQQQQQEQRPTTPSSPLQSMHHHSRIAHDANSTMQKHSAAPLLAPGKPTDSLSPPPSSDNLGVSKPISSPRAFRHTSLKIQTDAAHQQVDLPQQPMTAGVNPSSPLGSNNGHPHLHHHHLHQQPQSPVVPPKLPPSASASSVGPIVIKRTTSFSQRIHNLLHRDKSSHKHPAAVQPRQAPAGAHVSGFDSPAIAYRTPTTQTQSTDVSTNASATASANNSPPQRISPQSSAAGGNSLLLSKEPAAPVAALSSAYYAQRNFEPVPADNVFAVSNTNLRSVQRHSNQIRMSINQSIPECKEAIDRANQQHQLRLLREEGEGEPSMSPAVDDVVRGLEHASIDHASMEHLPAALESRDESAHSMSREPSQSTLHHSQSAADMRAADESSGSEAPLSLARQEPALVGKTLLPQPSSQQHSPSPAFQEPKHRLAAGTTHDPNAPSAAATAGTPPESGLATPQKKATPVYSTHKATLNQFGRQTKVIGKGTGGTVRLLQGVDVDVRPPSLRSGPPSHCGEGAEPGVYVPSEHRLFAVKEFRKRRPDETPRAYMKKVTSEFCIGSSIHQENVIETLDLIFESDRVYEIMEYCPHDLFTFVAMGDMDLDETFCWFKQVCQGVQYLHKIGIAHRDLKLENCLLTDRGIVKIIDFGCATVYKTPFQKEPSKVVGVCGSDPYIAPEVLLSRRQIPYYAQVADIWSVGIMYMCMTLLKFPWRIADTETDRNYGSYIREWPRGREKLFAQLPKLRHDGQKVIEGMVYPEAKGRMTMEEVMESEWMKEVDVCHSIFPAKGHTHNMKTA</sequence>
<keyword evidence="1" id="KW-0808">Transferase</keyword>
<evidence type="ECO:0000313" key="1">
    <source>
        <dbReference type="EMBL" id="KAJ2894100.1"/>
    </source>
</evidence>
<organism evidence="1 2">
    <name type="scientific">Coemansia aciculifera</name>
    <dbReference type="NCBI Taxonomy" id="417176"/>
    <lineage>
        <taxon>Eukaryota</taxon>
        <taxon>Fungi</taxon>
        <taxon>Fungi incertae sedis</taxon>
        <taxon>Zoopagomycota</taxon>
        <taxon>Kickxellomycotina</taxon>
        <taxon>Kickxellomycetes</taxon>
        <taxon>Kickxellales</taxon>
        <taxon>Kickxellaceae</taxon>
        <taxon>Coemansia</taxon>
    </lineage>
</organism>